<dbReference type="Proteomes" id="UP001152797">
    <property type="component" value="Unassembled WGS sequence"/>
</dbReference>
<dbReference type="SUPFAM" id="SSF56112">
    <property type="entry name" value="Protein kinase-like (PK-like)"/>
    <property type="match status" value="1"/>
</dbReference>
<dbReference type="PANTHER" id="PTHR24350">
    <property type="entry name" value="SERINE/THREONINE-PROTEIN KINASE IAL-RELATED"/>
    <property type="match status" value="1"/>
</dbReference>
<evidence type="ECO:0000256" key="6">
    <source>
        <dbReference type="PIRSR" id="PIRSR630616-1"/>
    </source>
</evidence>
<gene>
    <name evidence="10" type="ORF">C1SCF055_LOCUS20877</name>
</gene>
<evidence type="ECO:0000256" key="5">
    <source>
        <dbReference type="ARBA" id="ARBA00022840"/>
    </source>
</evidence>
<evidence type="ECO:0000313" key="10">
    <source>
        <dbReference type="EMBL" id="CAI3994210.1"/>
    </source>
</evidence>
<dbReference type="InterPro" id="IPR011009">
    <property type="entry name" value="Kinase-like_dom_sf"/>
</dbReference>
<dbReference type="Gene3D" id="1.10.510.10">
    <property type="entry name" value="Transferase(Phosphotransferase) domain 1"/>
    <property type="match status" value="1"/>
</dbReference>
<dbReference type="PROSITE" id="PS50011">
    <property type="entry name" value="PROTEIN_KINASE_DOM"/>
    <property type="match status" value="1"/>
</dbReference>
<dbReference type="InterPro" id="IPR000719">
    <property type="entry name" value="Prot_kinase_dom"/>
</dbReference>
<protein>
    <submittedName>
        <fullName evidence="12">Calcium-dependent protein kinase 20</fullName>
    </submittedName>
</protein>
<evidence type="ECO:0000313" key="11">
    <source>
        <dbReference type="EMBL" id="CAL1147585.1"/>
    </source>
</evidence>
<feature type="binding site" evidence="7">
    <location>
        <position position="387"/>
    </location>
    <ligand>
        <name>ATP</name>
        <dbReference type="ChEBI" id="CHEBI:30616"/>
    </ligand>
</feature>
<evidence type="ECO:0000256" key="1">
    <source>
        <dbReference type="ARBA" id="ARBA00022527"/>
    </source>
</evidence>
<dbReference type="GO" id="GO:0005524">
    <property type="term" value="F:ATP binding"/>
    <property type="evidence" value="ECO:0007669"/>
    <property type="project" value="UniProtKB-KW"/>
</dbReference>
<evidence type="ECO:0000256" key="8">
    <source>
        <dbReference type="PIRSR" id="PIRSR630616-3"/>
    </source>
</evidence>
<dbReference type="EMBL" id="CAMXCT010001924">
    <property type="protein sequence ID" value="CAI3994210.1"/>
    <property type="molecule type" value="Genomic_DNA"/>
</dbReference>
<dbReference type="InterPro" id="IPR030616">
    <property type="entry name" value="Aur-like"/>
</dbReference>
<keyword evidence="1" id="KW-0723">Serine/threonine-protein kinase</keyword>
<keyword evidence="3 7" id="KW-0547">Nucleotide-binding</keyword>
<keyword evidence="5 7" id="KW-0067">ATP-binding</keyword>
<dbReference type="OrthoDB" id="411245at2759"/>
<dbReference type="EMBL" id="CAMXCT030001924">
    <property type="protein sequence ID" value="CAL4781522.1"/>
    <property type="molecule type" value="Genomic_DNA"/>
</dbReference>
<feature type="binding site" evidence="7">
    <location>
        <position position="272"/>
    </location>
    <ligand>
        <name>ATP</name>
        <dbReference type="ChEBI" id="CHEBI:30616"/>
    </ligand>
</feature>
<dbReference type="SMART" id="SM00220">
    <property type="entry name" value="S_TKc"/>
    <property type="match status" value="1"/>
</dbReference>
<feature type="active site" description="Proton acceptor" evidence="6">
    <location>
        <position position="369"/>
    </location>
</feature>
<keyword evidence="2" id="KW-0808">Transferase</keyword>
<evidence type="ECO:0000313" key="12">
    <source>
        <dbReference type="EMBL" id="CAL4781522.1"/>
    </source>
</evidence>
<dbReference type="AlphaFoldDB" id="A0A9P1CMM8"/>
<reference evidence="10" key="1">
    <citation type="submission" date="2022-10" db="EMBL/GenBank/DDBJ databases">
        <authorList>
            <person name="Chen Y."/>
            <person name="Dougan E. K."/>
            <person name="Chan C."/>
            <person name="Rhodes N."/>
            <person name="Thang M."/>
        </authorList>
    </citation>
    <scope>NUCLEOTIDE SEQUENCE</scope>
</reference>
<dbReference type="Pfam" id="PF00069">
    <property type="entry name" value="Pkinase"/>
    <property type="match status" value="1"/>
</dbReference>
<keyword evidence="13" id="KW-1185">Reference proteome</keyword>
<comment type="caution">
    <text evidence="10">The sequence shown here is derived from an EMBL/GenBank/DDBJ whole genome shotgun (WGS) entry which is preliminary data.</text>
</comment>
<proteinExistence type="predicted"/>
<name>A0A9P1CMM8_9DINO</name>
<sequence>MPPSGRVLSGVLHMPRAVAFSSQRAFYNSDDARRKMQRFQDRFSEDDFAEARLCLDDARESQGTTYFKDDIEEAHEAVEKVAEVYEDLLSNLPDEGRREFEDANSLKMKSLKEEPPGCSNGKVFLHWLHVDEDEAVGHPAHPEATNQLGTCCGGNLTDSETAEKAKQLDHSDAGLTRELVRRVVRNTGLSLGPERKEILDTRLDTLEELESDFGEINSHMQQQQKGQGQSEDLQLQPLREKYSLGRTKFGEGAFGTVWKGTDRKTGNVVAIKQMSKAKLRKGGVKLQDNMGREVVMMRACQHENIAQLFGVFQEEKHVYLVMECCEGGDIGERVISQKAQVSEEQSAEWSRQMCAAVASLHGMRICHRDLKPQNYMLARGSTLKLSDFGLAVFVPKGQSLSDKCGTPGYMSPEVHLLPRKSRGYSFPADAWALGLSIYTLIFRHNPFLDTRGFVDETSLPFARNVAADRRVSIPYW</sequence>
<organism evidence="10">
    <name type="scientific">Cladocopium goreaui</name>
    <dbReference type="NCBI Taxonomy" id="2562237"/>
    <lineage>
        <taxon>Eukaryota</taxon>
        <taxon>Sar</taxon>
        <taxon>Alveolata</taxon>
        <taxon>Dinophyceae</taxon>
        <taxon>Suessiales</taxon>
        <taxon>Symbiodiniaceae</taxon>
        <taxon>Cladocopium</taxon>
    </lineage>
</organism>
<dbReference type="InterPro" id="IPR008271">
    <property type="entry name" value="Ser/Thr_kinase_AS"/>
</dbReference>
<feature type="cross-link" description="Glycyl lysine isopeptide (Lys-Gly) (interchain with G-Cter in SUMO2)" evidence="8">
    <location>
        <position position="371"/>
    </location>
</feature>
<evidence type="ECO:0000259" key="9">
    <source>
        <dbReference type="PROSITE" id="PS50011"/>
    </source>
</evidence>
<reference evidence="11" key="2">
    <citation type="submission" date="2024-04" db="EMBL/GenBank/DDBJ databases">
        <authorList>
            <person name="Chen Y."/>
            <person name="Shah S."/>
            <person name="Dougan E. K."/>
            <person name="Thang M."/>
            <person name="Chan C."/>
        </authorList>
    </citation>
    <scope>NUCLEOTIDE SEQUENCE [LARGE SCALE GENOMIC DNA]</scope>
</reference>
<keyword evidence="4 12" id="KW-0418">Kinase</keyword>
<evidence type="ECO:0000313" key="13">
    <source>
        <dbReference type="Proteomes" id="UP001152797"/>
    </source>
</evidence>
<evidence type="ECO:0000256" key="7">
    <source>
        <dbReference type="PIRSR" id="PIRSR630616-2"/>
    </source>
</evidence>
<evidence type="ECO:0000256" key="2">
    <source>
        <dbReference type="ARBA" id="ARBA00022679"/>
    </source>
</evidence>
<evidence type="ECO:0000256" key="4">
    <source>
        <dbReference type="ARBA" id="ARBA00022777"/>
    </source>
</evidence>
<feature type="domain" description="Protein kinase" evidence="9">
    <location>
        <begin position="243"/>
        <end position="476"/>
    </location>
</feature>
<dbReference type="EMBL" id="CAMXCT020001924">
    <property type="protein sequence ID" value="CAL1147585.1"/>
    <property type="molecule type" value="Genomic_DNA"/>
</dbReference>
<dbReference type="PROSITE" id="PS00108">
    <property type="entry name" value="PROTEIN_KINASE_ST"/>
    <property type="match status" value="1"/>
</dbReference>
<accession>A0A9P1CMM8</accession>
<dbReference type="GO" id="GO:0004674">
    <property type="term" value="F:protein serine/threonine kinase activity"/>
    <property type="evidence" value="ECO:0007669"/>
    <property type="project" value="UniProtKB-KW"/>
</dbReference>
<evidence type="ECO:0000256" key="3">
    <source>
        <dbReference type="ARBA" id="ARBA00022741"/>
    </source>
</evidence>
<dbReference type="FunFam" id="3.30.200.20:FF:000042">
    <property type="entry name" value="Aurora kinase A"/>
    <property type="match status" value="1"/>
</dbReference>